<protein>
    <recommendedName>
        <fullName evidence="9">Zinc finger piccolo-type domain-containing protein</fullName>
    </recommendedName>
</protein>
<dbReference type="HOGENOM" id="CLU_338482_0_0_1"/>
<evidence type="ECO:0000256" key="5">
    <source>
        <dbReference type="ARBA" id="ARBA00023018"/>
    </source>
</evidence>
<evidence type="ECO:0000259" key="9">
    <source>
        <dbReference type="Pfam" id="PF05715"/>
    </source>
</evidence>
<reference evidence="10" key="2">
    <citation type="submission" date="2025-08" db="UniProtKB">
        <authorList>
            <consortium name="Ensembl"/>
        </authorList>
    </citation>
    <scope>IDENTIFICATION</scope>
</reference>
<keyword evidence="5" id="KW-0770">Synapse</keyword>
<dbReference type="Proteomes" id="UP000008672">
    <property type="component" value="Unassembled WGS sequence"/>
</dbReference>
<reference evidence="11" key="1">
    <citation type="submission" date="2011-08" db="EMBL/GenBank/DDBJ databases">
        <title>The draft genome of Latimeria chalumnae.</title>
        <authorList>
            <person name="Di Palma F."/>
            <person name="Alfoldi J."/>
            <person name="Johnson J."/>
            <person name="Berlin A."/>
            <person name="Gnerre S."/>
            <person name="Jaffe D."/>
            <person name="MacCallum I."/>
            <person name="Young S."/>
            <person name="Walker B.J."/>
            <person name="Lander E."/>
            <person name="Lindblad-Toh K."/>
        </authorList>
    </citation>
    <scope>NUCLEOTIDE SEQUENCE [LARGE SCALE GENOMIC DNA]</scope>
    <source>
        <strain evidence="11">Wild caught</strain>
    </source>
</reference>
<feature type="region of interest" description="Disordered" evidence="8">
    <location>
        <begin position="687"/>
        <end position="799"/>
    </location>
</feature>
<feature type="compositionally biased region" description="Polar residues" evidence="8">
    <location>
        <begin position="551"/>
        <end position="560"/>
    </location>
</feature>
<evidence type="ECO:0000256" key="6">
    <source>
        <dbReference type="ARBA" id="ARBA00023273"/>
    </source>
</evidence>
<dbReference type="InterPro" id="IPR013083">
    <property type="entry name" value="Znf_RING/FYVE/PHD"/>
</dbReference>
<organism evidence="10 11">
    <name type="scientific">Latimeria chalumnae</name>
    <name type="common">Coelacanth</name>
    <dbReference type="NCBI Taxonomy" id="7897"/>
    <lineage>
        <taxon>Eukaryota</taxon>
        <taxon>Metazoa</taxon>
        <taxon>Chordata</taxon>
        <taxon>Craniata</taxon>
        <taxon>Vertebrata</taxon>
        <taxon>Euteleostomi</taxon>
        <taxon>Coelacanthiformes</taxon>
        <taxon>Coelacanthidae</taxon>
        <taxon>Latimeria</taxon>
    </lineage>
</organism>
<feature type="compositionally biased region" description="Basic and acidic residues" evidence="8">
    <location>
        <begin position="577"/>
        <end position="611"/>
    </location>
</feature>
<proteinExistence type="predicted"/>
<feature type="region of interest" description="Disordered" evidence="8">
    <location>
        <begin position="90"/>
        <end position="315"/>
    </location>
</feature>
<feature type="compositionally biased region" description="Polar residues" evidence="8">
    <location>
        <begin position="230"/>
        <end position="271"/>
    </location>
</feature>
<feature type="compositionally biased region" description="Basic and acidic residues" evidence="8">
    <location>
        <begin position="289"/>
        <end position="305"/>
    </location>
</feature>
<dbReference type="Pfam" id="PF05715">
    <property type="entry name" value="zf-piccolo"/>
    <property type="match status" value="2"/>
</dbReference>
<dbReference type="EMBL" id="AFYH01016647">
    <property type="status" value="NOT_ANNOTATED_CDS"/>
    <property type="molecule type" value="Genomic_DNA"/>
</dbReference>
<dbReference type="GO" id="GO:0048788">
    <property type="term" value="C:cytoskeleton of presynaptic active zone"/>
    <property type="evidence" value="ECO:0007669"/>
    <property type="project" value="TreeGrafter"/>
</dbReference>
<dbReference type="GO" id="GO:0098978">
    <property type="term" value="C:glutamatergic synapse"/>
    <property type="evidence" value="ECO:0007669"/>
    <property type="project" value="TreeGrafter"/>
</dbReference>
<dbReference type="STRING" id="7897.ENSLACP00000018763"/>
<keyword evidence="11" id="KW-1185">Reference proteome</keyword>
<feature type="compositionally biased region" description="Polar residues" evidence="8">
    <location>
        <begin position="627"/>
        <end position="637"/>
    </location>
</feature>
<dbReference type="GO" id="GO:0035418">
    <property type="term" value="P:protein localization to synapse"/>
    <property type="evidence" value="ECO:0007669"/>
    <property type="project" value="TreeGrafter"/>
</dbReference>
<dbReference type="InParanoid" id="H3BA42"/>
<dbReference type="PANTHER" id="PTHR14113:SF6">
    <property type="entry name" value="PROTEIN PICCOLO"/>
    <property type="match status" value="1"/>
</dbReference>
<feature type="compositionally biased region" description="Polar residues" evidence="8">
    <location>
        <begin position="687"/>
        <end position="703"/>
    </location>
</feature>
<keyword evidence="6" id="KW-0966">Cell projection</keyword>
<feature type="compositionally biased region" description="Basic and acidic residues" evidence="8">
    <location>
        <begin position="421"/>
        <end position="439"/>
    </location>
</feature>
<evidence type="ECO:0000256" key="7">
    <source>
        <dbReference type="ARBA" id="ARBA00034101"/>
    </source>
</evidence>
<dbReference type="GO" id="GO:1904071">
    <property type="term" value="P:presynaptic active zone assembly"/>
    <property type="evidence" value="ECO:0007669"/>
    <property type="project" value="TreeGrafter"/>
</dbReference>
<keyword evidence="3" id="KW-0863">Zinc-finger</keyword>
<dbReference type="InterPro" id="IPR008899">
    <property type="entry name" value="Znf_piccolo"/>
</dbReference>
<evidence type="ECO:0000256" key="1">
    <source>
        <dbReference type="ARBA" id="ARBA00022723"/>
    </source>
</evidence>
<dbReference type="InterPro" id="IPR011011">
    <property type="entry name" value="Znf_FYVE_PHD"/>
</dbReference>
<feature type="compositionally biased region" description="Low complexity" evidence="8">
    <location>
        <begin position="459"/>
        <end position="476"/>
    </location>
</feature>
<dbReference type="Gene3D" id="3.30.40.10">
    <property type="entry name" value="Zinc/RING finger domain, C3HC4 (zinc finger)"/>
    <property type="match status" value="2"/>
</dbReference>
<feature type="compositionally biased region" description="Polar residues" evidence="8">
    <location>
        <begin position="148"/>
        <end position="200"/>
    </location>
</feature>
<dbReference type="Ensembl" id="ENSLACT00000018896.1">
    <property type="protein sequence ID" value="ENSLACP00000018763.1"/>
    <property type="gene ID" value="ENSLACG00000016515.1"/>
</dbReference>
<feature type="compositionally biased region" description="Basic and acidic residues" evidence="8">
    <location>
        <begin position="762"/>
        <end position="794"/>
    </location>
</feature>
<evidence type="ECO:0000313" key="10">
    <source>
        <dbReference type="Ensembl" id="ENSLACP00000018763.1"/>
    </source>
</evidence>
<feature type="compositionally biased region" description="Polar residues" evidence="8">
    <location>
        <begin position="499"/>
        <end position="509"/>
    </location>
</feature>
<dbReference type="InterPro" id="IPR052098">
    <property type="entry name" value="Presynaptic_Scaffold_Bsn/Pclo"/>
</dbReference>
<dbReference type="SUPFAM" id="SSF57903">
    <property type="entry name" value="FYVE/PHD zinc finger"/>
    <property type="match status" value="2"/>
</dbReference>
<name>H3BA42_LATCH</name>
<feature type="domain" description="Zinc finger piccolo-type" evidence="9">
    <location>
        <begin position="799"/>
        <end position="841"/>
    </location>
</feature>
<feature type="compositionally biased region" description="Basic and acidic residues" evidence="8">
    <location>
        <begin position="539"/>
        <end position="550"/>
    </location>
</feature>
<feature type="compositionally biased region" description="Basic and acidic residues" evidence="8">
    <location>
        <begin position="738"/>
        <end position="749"/>
    </location>
</feature>
<keyword evidence="2" id="KW-0677">Repeat</keyword>
<dbReference type="OMA" id="KPQHQSK"/>
<keyword evidence="4" id="KW-0862">Zinc</keyword>
<evidence type="ECO:0000256" key="8">
    <source>
        <dbReference type="SAM" id="MobiDB-lite"/>
    </source>
</evidence>
<comment type="subcellular location">
    <subcellularLocation>
        <location evidence="7">Presynaptic active zone</location>
    </subcellularLocation>
</comment>
<feature type="domain" description="Zinc finger piccolo-type" evidence="9">
    <location>
        <begin position="321"/>
        <end position="379"/>
    </location>
</feature>
<feature type="region of interest" description="Disordered" evidence="8">
    <location>
        <begin position="1"/>
        <end position="75"/>
    </location>
</feature>
<evidence type="ECO:0000256" key="2">
    <source>
        <dbReference type="ARBA" id="ARBA00022737"/>
    </source>
</evidence>
<dbReference type="PANTHER" id="PTHR14113">
    <property type="entry name" value="PICCOLO/BASSOON"/>
    <property type="match status" value="1"/>
</dbReference>
<feature type="compositionally biased region" description="Low complexity" evidence="8">
    <location>
        <begin position="119"/>
        <end position="147"/>
    </location>
</feature>
<sequence>RKPELDPNHQPKQAGKPPDPGPSGISKSQTVDAFKPEKQLPGRSPSSISLRENRSRTELKEEPKPTMMPSFLTEGNPLSAVSSVVNKFSPFDLKSEGDAPPEEVQKGAPKPVEGKGGFQQQPAKTTAQQQSSSKPSQQQQKPVKPTTMQTGPTSPALQQQNQPTKSMPQQPGTVKQMPQQPSPAKSFPQQSSPAKPTSHQAGPGKPVPQQAGPGKPVPQQAGPKKPVPQQPGSQKTIVQQPGSPKTMPQQPGSPKTMPQQSGSPKLMSQQLAPKKPTPQQPGTVVPTTGKDKSHPPSSMTKKEDSSQYVVPSKTPVPKKTMCPICTTTELLFHTPENVNYNTCTQCQTVVCSLCGFNPNPHMTEVNEWLCLNCQMQRALNMNVTSSSVPQPIQPKQPKAPELSPQKDKLASQALPTQQPGLKKEVAEKTEQPKPPEPKKPPQLIKQQSMSWSPPMKTKQAPSGPQTQQTSQQTALTQKHEQAKSQQVEEKLKQPDVQKPTEQTLSTSPASGPKLALSGPQSPATAQQKEPQQAKALQESQKDKQVQHDPKFQTQSLQQKIDSTKPDPQPSLLPLDAKVQRQTETVREPPKQMKEVPKDVPRSVDPKTDTKPMQKGSQTSVGPKPGLTQVSAQPQQAQKSREQPRRFSLNLGSMTETPKHQPITPQESSVTGKLFGFGASIFSQASSFMSTTSQPGAQAQGQPMTTAKQPPPSQPPATQASSKEVTSAQQLPKLAPAKSEAKLPVVEKPEQPGGGIRLSAKSTEAEKKPVPAKEIKPQMDEPKHSAKLLEPEKPAVTKPSCPLCKTELNVNSKDPPNYNTCTECKNLVCNLCGFNPAPHLVE</sequence>
<reference evidence="10" key="3">
    <citation type="submission" date="2025-09" db="UniProtKB">
        <authorList>
            <consortium name="Ensembl"/>
        </authorList>
    </citation>
    <scope>IDENTIFICATION</scope>
</reference>
<dbReference type="GO" id="GO:0098982">
    <property type="term" value="C:GABA-ergic synapse"/>
    <property type="evidence" value="ECO:0007669"/>
    <property type="project" value="TreeGrafter"/>
</dbReference>
<dbReference type="GeneTree" id="ENSGT00620000087961"/>
<dbReference type="GO" id="GO:0030424">
    <property type="term" value="C:axon"/>
    <property type="evidence" value="ECO:0007669"/>
    <property type="project" value="TreeGrafter"/>
</dbReference>
<feature type="compositionally biased region" description="Low complexity" evidence="8">
    <location>
        <begin position="389"/>
        <end position="400"/>
    </location>
</feature>
<evidence type="ECO:0000256" key="3">
    <source>
        <dbReference type="ARBA" id="ARBA00022771"/>
    </source>
</evidence>
<evidence type="ECO:0000256" key="4">
    <source>
        <dbReference type="ARBA" id="ARBA00022833"/>
    </source>
</evidence>
<dbReference type="AlphaFoldDB" id="H3BA42"/>
<accession>H3BA42</accession>
<evidence type="ECO:0000313" key="11">
    <source>
        <dbReference type="Proteomes" id="UP000008672"/>
    </source>
</evidence>
<feature type="region of interest" description="Disordered" evidence="8">
    <location>
        <begin position="384"/>
        <end position="670"/>
    </location>
</feature>
<feature type="compositionally biased region" description="Polar residues" evidence="8">
    <location>
        <begin position="518"/>
        <end position="530"/>
    </location>
</feature>
<dbReference type="GO" id="GO:0098882">
    <property type="term" value="F:structural constituent of presynaptic active zone"/>
    <property type="evidence" value="ECO:0007669"/>
    <property type="project" value="TreeGrafter"/>
</dbReference>
<keyword evidence="1" id="KW-0479">Metal-binding</keyword>
<feature type="compositionally biased region" description="Basic and acidic residues" evidence="8">
    <location>
        <begin position="477"/>
        <end position="495"/>
    </location>
</feature>
<dbReference type="GO" id="GO:0008270">
    <property type="term" value="F:zinc ion binding"/>
    <property type="evidence" value="ECO:0007669"/>
    <property type="project" value="UniProtKB-KW"/>
</dbReference>
<feature type="compositionally biased region" description="Basic and acidic residues" evidence="8">
    <location>
        <begin position="51"/>
        <end position="64"/>
    </location>
</feature>